<dbReference type="EMBL" id="FO704550">
    <property type="protein sequence ID" value="CDG16239.1"/>
    <property type="molecule type" value="Genomic_DNA"/>
</dbReference>
<dbReference type="Proteomes" id="UP000324170">
    <property type="component" value="Unassembled WGS sequence"/>
</dbReference>
<evidence type="ECO:0000313" key="2">
    <source>
        <dbReference type="EMBL" id="TYO97584.1"/>
    </source>
</evidence>
<dbReference type="Proteomes" id="UP000032721">
    <property type="component" value="Chromosome"/>
</dbReference>
<accession>A0A068QNG7</accession>
<gene>
    <name evidence="2" type="ORF">LY16_03368</name>
    <name evidence="1" type="ORF">XDD1_0536</name>
</gene>
<evidence type="ECO:0000313" key="4">
    <source>
        <dbReference type="Proteomes" id="UP000324170"/>
    </source>
</evidence>
<dbReference type="AlphaFoldDB" id="A0A068QNG7"/>
<keyword evidence="4" id="KW-1185">Reference proteome</keyword>
<protein>
    <submittedName>
        <fullName evidence="1">Uncharacterized protein</fullName>
    </submittedName>
</protein>
<dbReference type="HOGENOM" id="CLU_3067720_0_0_6"/>
<proteinExistence type="predicted"/>
<evidence type="ECO:0000313" key="3">
    <source>
        <dbReference type="Proteomes" id="UP000032721"/>
    </source>
</evidence>
<reference evidence="2 4" key="2">
    <citation type="submission" date="2019-07" db="EMBL/GenBank/DDBJ databases">
        <title>Genomic Encyclopedia of Type Strains, Phase I: the one thousand microbial genomes (KMG-I) project.</title>
        <authorList>
            <person name="Kyrpides N."/>
        </authorList>
    </citation>
    <scope>NUCLEOTIDE SEQUENCE [LARGE SCALE GENOMIC DNA]</scope>
    <source>
        <strain evidence="2 4">DSM 17909</strain>
    </source>
</reference>
<evidence type="ECO:0000313" key="1">
    <source>
        <dbReference type="EMBL" id="CDG16239.1"/>
    </source>
</evidence>
<dbReference type="STRING" id="351671.XDD1_0536"/>
<name>A0A068QNG7_9GAMM</name>
<reference evidence="1 3" key="1">
    <citation type="submission" date="2013-07" db="EMBL/GenBank/DDBJ databases">
        <authorList>
            <person name="Genoscope - CEA"/>
        </authorList>
    </citation>
    <scope>NUCLEOTIDE SEQUENCE [LARGE SCALE GENOMIC DNA]</scope>
    <source>
        <strain evidence="1">FRM16</strain>
        <strain evidence="3">FRM16 / DSM 17909</strain>
    </source>
</reference>
<organism evidence="1 3">
    <name type="scientific">Xenorhabdus doucetiae</name>
    <dbReference type="NCBI Taxonomy" id="351671"/>
    <lineage>
        <taxon>Bacteria</taxon>
        <taxon>Pseudomonadati</taxon>
        <taxon>Pseudomonadota</taxon>
        <taxon>Gammaproteobacteria</taxon>
        <taxon>Enterobacterales</taxon>
        <taxon>Morganellaceae</taxon>
        <taxon>Xenorhabdus</taxon>
    </lineage>
</organism>
<dbReference type="EMBL" id="VNHN01000087">
    <property type="protein sequence ID" value="TYO97584.1"/>
    <property type="molecule type" value="Genomic_DNA"/>
</dbReference>
<sequence>MNLRLLPIDHKTGSDIFTIKPTIPSLSCWRYDAGSTDSNNINMILPLPVKQQL</sequence>
<dbReference type="KEGG" id="xdo:XDD1_0536"/>